<feature type="region of interest" description="Disordered" evidence="1">
    <location>
        <begin position="18"/>
        <end position="44"/>
    </location>
</feature>
<dbReference type="InterPro" id="IPR045596">
    <property type="entry name" value="DUF6459"/>
</dbReference>
<evidence type="ECO:0000256" key="1">
    <source>
        <dbReference type="SAM" id="MobiDB-lite"/>
    </source>
</evidence>
<dbReference type="RefSeq" id="WP_071026821.1">
    <property type="nucleotide sequence ID" value="NZ_MLQM01000069.1"/>
</dbReference>
<comment type="caution">
    <text evidence="2">The sequence shown here is derived from an EMBL/GenBank/DDBJ whole genome shotgun (WGS) entry which is preliminary data.</text>
</comment>
<evidence type="ECO:0008006" key="4">
    <source>
        <dbReference type="Google" id="ProtNLM"/>
    </source>
</evidence>
<evidence type="ECO:0000313" key="2">
    <source>
        <dbReference type="EMBL" id="OHV03630.1"/>
    </source>
</evidence>
<dbReference type="Proteomes" id="UP000179734">
    <property type="component" value="Unassembled WGS sequence"/>
</dbReference>
<reference evidence="2 3" key="1">
    <citation type="submission" date="2016-10" db="EMBL/GenBank/DDBJ databases">
        <title>Genome sequence of Mycobacterium talmonii.</title>
        <authorList>
            <person name="Greninger A.L."/>
            <person name="Elliott B."/>
            <person name="Vasireddy S."/>
            <person name="Vasireddy R."/>
        </authorList>
    </citation>
    <scope>NUCLEOTIDE SEQUENCE [LARGE SCALE GENOMIC DNA]</scope>
    <source>
        <strain evidence="3">NE-TNMC-100812</strain>
    </source>
</reference>
<proteinExistence type="predicted"/>
<organism evidence="2 3">
    <name type="scientific">Mycobacterium talmoniae</name>
    <dbReference type="NCBI Taxonomy" id="1858794"/>
    <lineage>
        <taxon>Bacteria</taxon>
        <taxon>Bacillati</taxon>
        <taxon>Actinomycetota</taxon>
        <taxon>Actinomycetes</taxon>
        <taxon>Mycobacteriales</taxon>
        <taxon>Mycobacteriaceae</taxon>
        <taxon>Mycobacterium</taxon>
    </lineage>
</organism>
<sequence>MPNNRPTLAVVPVVDYEPPPRAVPHGRPSCPPRRRVRSPHHPPAAVLSPALRAAGVFAATALRRVLEVVDRRRPAAQLRPLLTASLVDAVLSMRPAVVGAGGAATLRRLRLQPVGPDDPPGAVEVFGSYTRGPRTHAVACRVEPAPDDDTRWRVVALHIG</sequence>
<name>A0A1S1NDC9_9MYCO</name>
<gene>
    <name evidence="2" type="ORF">BKN37_14025</name>
</gene>
<evidence type="ECO:0000313" key="3">
    <source>
        <dbReference type="Proteomes" id="UP000179734"/>
    </source>
</evidence>
<protein>
    <recommendedName>
        <fullName evidence="4">Alanine, arginine and proline rich protein</fullName>
    </recommendedName>
</protein>
<accession>A0A1S1NDC9</accession>
<keyword evidence="3" id="KW-1185">Reference proteome</keyword>
<dbReference type="AlphaFoldDB" id="A0A1S1NDC9"/>
<dbReference type="EMBL" id="MLQM01000069">
    <property type="protein sequence ID" value="OHV03630.1"/>
    <property type="molecule type" value="Genomic_DNA"/>
</dbReference>
<dbReference type="Pfam" id="PF20060">
    <property type="entry name" value="DUF6459"/>
    <property type="match status" value="1"/>
</dbReference>